<dbReference type="PANTHER" id="PTHR45749:SF21">
    <property type="entry name" value="DUF4371 DOMAIN-CONTAINING PROTEIN"/>
    <property type="match status" value="1"/>
</dbReference>
<gene>
    <name evidence="2" type="ORF">OTI717_LOCUS19184</name>
</gene>
<dbReference type="InterPro" id="IPR006580">
    <property type="entry name" value="Znf_TTF"/>
</dbReference>
<dbReference type="Pfam" id="PF05699">
    <property type="entry name" value="Dimer_Tnp_hAT"/>
    <property type="match status" value="1"/>
</dbReference>
<evidence type="ECO:0000313" key="3">
    <source>
        <dbReference type="Proteomes" id="UP000663823"/>
    </source>
</evidence>
<organism evidence="2 3">
    <name type="scientific">Rotaria sordida</name>
    <dbReference type="NCBI Taxonomy" id="392033"/>
    <lineage>
        <taxon>Eukaryota</taxon>
        <taxon>Metazoa</taxon>
        <taxon>Spiralia</taxon>
        <taxon>Gnathifera</taxon>
        <taxon>Rotifera</taxon>
        <taxon>Eurotatoria</taxon>
        <taxon>Bdelloidea</taxon>
        <taxon>Philodinida</taxon>
        <taxon>Philodinidae</taxon>
        <taxon>Rotaria</taxon>
    </lineage>
</organism>
<dbReference type="InterPro" id="IPR008906">
    <property type="entry name" value="HATC_C_dom"/>
</dbReference>
<reference evidence="2" key="1">
    <citation type="submission" date="2021-02" db="EMBL/GenBank/DDBJ databases">
        <authorList>
            <person name="Nowell W R."/>
        </authorList>
    </citation>
    <scope>NUCLEOTIDE SEQUENCE</scope>
</reference>
<evidence type="ECO:0000259" key="1">
    <source>
        <dbReference type="SMART" id="SM00597"/>
    </source>
</evidence>
<dbReference type="SMART" id="SM00597">
    <property type="entry name" value="ZnF_TTF"/>
    <property type="match status" value="1"/>
</dbReference>
<feature type="domain" description="TTF-type" evidence="1">
    <location>
        <begin position="166"/>
        <end position="248"/>
    </location>
</feature>
<name>A0A819CF61_9BILA</name>
<sequence length="353" mass="41062">MKKRHITTLQWPANLTDLNLIESIWLIVDKKMLKYSFENVDDLKIAMTTTWNDISTDVIQKLYKSMRNNLKEVIKRKEVNEVEIQSNSVEETEDLRIKRFKSDELADSTTLTTNNTTTASIISSTTTLSTISSLSNERDPCHGPAKAKDHILLGPFQSKTKFPTVNGRHFRAEWYNTYPWLEYSLELNHAFCFPCRLRNERKHETAFTATSFNQWKNGTLRLNDHQAANCHKESFERWKKTLQNYNNNTDVLKLLNQQYSKQATENRAYLKEIIRTVHFLARQGILWTIPVNTCACERNVSTLGRIKTYLPSTTGEDRLSVLALLNIEREAEIDYVEIIKEFVSAKNSRKIVF</sequence>
<dbReference type="Proteomes" id="UP000663823">
    <property type="component" value="Unassembled WGS sequence"/>
</dbReference>
<evidence type="ECO:0000313" key="2">
    <source>
        <dbReference type="EMBL" id="CAF3817154.1"/>
    </source>
</evidence>
<dbReference type="InterPro" id="IPR036397">
    <property type="entry name" value="RNaseH_sf"/>
</dbReference>
<comment type="caution">
    <text evidence="2">The sequence shown here is derived from an EMBL/GenBank/DDBJ whole genome shotgun (WGS) entry which is preliminary data.</text>
</comment>
<accession>A0A819CF61</accession>
<dbReference type="GO" id="GO:0046983">
    <property type="term" value="F:protein dimerization activity"/>
    <property type="evidence" value="ECO:0007669"/>
    <property type="project" value="InterPro"/>
</dbReference>
<proteinExistence type="predicted"/>
<dbReference type="Gene3D" id="3.30.420.10">
    <property type="entry name" value="Ribonuclease H-like superfamily/Ribonuclease H"/>
    <property type="match status" value="1"/>
</dbReference>
<protein>
    <recommendedName>
        <fullName evidence="1">TTF-type domain-containing protein</fullName>
    </recommendedName>
</protein>
<dbReference type="GO" id="GO:0003676">
    <property type="term" value="F:nucleic acid binding"/>
    <property type="evidence" value="ECO:0007669"/>
    <property type="project" value="InterPro"/>
</dbReference>
<dbReference type="AlphaFoldDB" id="A0A819CF61"/>
<dbReference type="PANTHER" id="PTHR45749">
    <property type="match status" value="1"/>
</dbReference>
<dbReference type="EMBL" id="CAJOAX010002759">
    <property type="protein sequence ID" value="CAF3817154.1"/>
    <property type="molecule type" value="Genomic_DNA"/>
</dbReference>